<accession>A0A7K3LWZ1</accession>
<feature type="domain" description="ABC transmembrane type-1" evidence="9">
    <location>
        <begin position="102"/>
        <end position="292"/>
    </location>
</feature>
<keyword evidence="2 7" id="KW-0813">Transport</keyword>
<comment type="similarity">
    <text evidence="7">Belongs to the binding-protein-dependent transport system permease family.</text>
</comment>
<evidence type="ECO:0000256" key="5">
    <source>
        <dbReference type="ARBA" id="ARBA00022989"/>
    </source>
</evidence>
<dbReference type="Proteomes" id="UP000460435">
    <property type="component" value="Unassembled WGS sequence"/>
</dbReference>
<feature type="transmembrane region" description="Helical" evidence="7">
    <location>
        <begin position="102"/>
        <end position="125"/>
    </location>
</feature>
<keyword evidence="3" id="KW-1003">Cell membrane</keyword>
<dbReference type="InterPro" id="IPR000515">
    <property type="entry name" value="MetI-like"/>
</dbReference>
<dbReference type="EMBL" id="WLZY01000001">
    <property type="protein sequence ID" value="NDL55523.1"/>
    <property type="molecule type" value="Genomic_DNA"/>
</dbReference>
<feature type="transmembrane region" description="Helical" evidence="7">
    <location>
        <begin position="137"/>
        <end position="161"/>
    </location>
</feature>
<feature type="region of interest" description="Disordered" evidence="8">
    <location>
        <begin position="1"/>
        <end position="36"/>
    </location>
</feature>
<evidence type="ECO:0000313" key="11">
    <source>
        <dbReference type="Proteomes" id="UP000460435"/>
    </source>
</evidence>
<dbReference type="Pfam" id="PF00528">
    <property type="entry name" value="BPD_transp_1"/>
    <property type="match status" value="1"/>
</dbReference>
<feature type="transmembrane region" description="Helical" evidence="7">
    <location>
        <begin position="173"/>
        <end position="192"/>
    </location>
</feature>
<feature type="transmembrane region" description="Helical" evidence="7">
    <location>
        <begin position="274"/>
        <end position="293"/>
    </location>
</feature>
<dbReference type="InterPro" id="IPR035906">
    <property type="entry name" value="MetI-like_sf"/>
</dbReference>
<dbReference type="GO" id="GO:0005886">
    <property type="term" value="C:plasma membrane"/>
    <property type="evidence" value="ECO:0007669"/>
    <property type="project" value="UniProtKB-SubCell"/>
</dbReference>
<dbReference type="SUPFAM" id="SSF161098">
    <property type="entry name" value="MetI-like"/>
    <property type="match status" value="1"/>
</dbReference>
<dbReference type="PANTHER" id="PTHR43744">
    <property type="entry name" value="ABC TRANSPORTER PERMEASE PROTEIN MG189-RELATED-RELATED"/>
    <property type="match status" value="1"/>
</dbReference>
<evidence type="ECO:0000256" key="2">
    <source>
        <dbReference type="ARBA" id="ARBA00022448"/>
    </source>
</evidence>
<dbReference type="AlphaFoldDB" id="A0A7K3LWZ1"/>
<sequence length="307" mass="33348">MTAPTMSAPPHDTKPAPAKKVRGRKPQHDDGGPVRRAGPLTVGGLIVAAFLSIFPLYWMVVVASRSSEAAYSWPPHLLPGGNLGENVQRVLDNPDAAIVRGLVNSMIVSGTITVTTVFFGALAGFAFAKLRFRGKNVLLLAILLTMMVPIQLGIVPLYIIMSELGWLNDVKAVIVPFLISGFGIFLMRQYSIQAIPDELIEAARVDGCSTWRIFWNVAAPALRPAAGVLGLLTFMQYWNDFFWPFIVLADPGNPTVQISLKTLNSAYHQDLSQVFAGMVIATVPLVVVFILFFRQIISGIMEGATKG</sequence>
<dbReference type="Gene3D" id="1.10.3720.10">
    <property type="entry name" value="MetI-like"/>
    <property type="match status" value="1"/>
</dbReference>
<organism evidence="10 11">
    <name type="scientific">Phytoactinopolyspora mesophila</name>
    <dbReference type="NCBI Taxonomy" id="2650750"/>
    <lineage>
        <taxon>Bacteria</taxon>
        <taxon>Bacillati</taxon>
        <taxon>Actinomycetota</taxon>
        <taxon>Actinomycetes</taxon>
        <taxon>Jiangellales</taxon>
        <taxon>Jiangellaceae</taxon>
        <taxon>Phytoactinopolyspora</taxon>
    </lineage>
</organism>
<evidence type="ECO:0000256" key="1">
    <source>
        <dbReference type="ARBA" id="ARBA00004651"/>
    </source>
</evidence>
<dbReference type="PROSITE" id="PS50928">
    <property type="entry name" value="ABC_TM1"/>
    <property type="match status" value="1"/>
</dbReference>
<dbReference type="PANTHER" id="PTHR43744:SF12">
    <property type="entry name" value="ABC TRANSPORTER PERMEASE PROTEIN MG189-RELATED"/>
    <property type="match status" value="1"/>
</dbReference>
<feature type="transmembrane region" description="Helical" evidence="7">
    <location>
        <begin position="40"/>
        <end position="60"/>
    </location>
</feature>
<evidence type="ECO:0000256" key="8">
    <source>
        <dbReference type="SAM" id="MobiDB-lite"/>
    </source>
</evidence>
<gene>
    <name evidence="10" type="ORF">F7O44_00395</name>
</gene>
<evidence type="ECO:0000256" key="6">
    <source>
        <dbReference type="ARBA" id="ARBA00023136"/>
    </source>
</evidence>
<keyword evidence="6 7" id="KW-0472">Membrane</keyword>
<evidence type="ECO:0000256" key="3">
    <source>
        <dbReference type="ARBA" id="ARBA00022475"/>
    </source>
</evidence>
<keyword evidence="11" id="KW-1185">Reference proteome</keyword>
<evidence type="ECO:0000259" key="9">
    <source>
        <dbReference type="PROSITE" id="PS50928"/>
    </source>
</evidence>
<feature type="transmembrane region" description="Helical" evidence="7">
    <location>
        <begin position="213"/>
        <end position="238"/>
    </location>
</feature>
<keyword evidence="4 7" id="KW-0812">Transmembrane</keyword>
<dbReference type="CDD" id="cd06261">
    <property type="entry name" value="TM_PBP2"/>
    <property type="match status" value="1"/>
</dbReference>
<protein>
    <submittedName>
        <fullName evidence="10">ABC transporter permease subunit</fullName>
    </submittedName>
</protein>
<keyword evidence="5 7" id="KW-1133">Transmembrane helix</keyword>
<dbReference type="GO" id="GO:0055085">
    <property type="term" value="P:transmembrane transport"/>
    <property type="evidence" value="ECO:0007669"/>
    <property type="project" value="InterPro"/>
</dbReference>
<comment type="subcellular location">
    <subcellularLocation>
        <location evidence="1 7">Cell membrane</location>
        <topology evidence="1 7">Multi-pass membrane protein</topology>
    </subcellularLocation>
</comment>
<evidence type="ECO:0000256" key="4">
    <source>
        <dbReference type="ARBA" id="ARBA00022692"/>
    </source>
</evidence>
<evidence type="ECO:0000256" key="7">
    <source>
        <dbReference type="RuleBase" id="RU363032"/>
    </source>
</evidence>
<proteinExistence type="inferred from homology"/>
<reference evidence="10 11" key="1">
    <citation type="submission" date="2019-11" db="EMBL/GenBank/DDBJ databases">
        <authorList>
            <person name="Li X.-J."/>
            <person name="Feng X.-M."/>
        </authorList>
    </citation>
    <scope>NUCLEOTIDE SEQUENCE [LARGE SCALE GENOMIC DNA]</scope>
    <source>
        <strain evidence="10 11">XMNu-373</strain>
    </source>
</reference>
<dbReference type="RefSeq" id="WP_162448232.1">
    <property type="nucleotide sequence ID" value="NZ_WLZY01000001.1"/>
</dbReference>
<comment type="caution">
    <text evidence="10">The sequence shown here is derived from an EMBL/GenBank/DDBJ whole genome shotgun (WGS) entry which is preliminary data.</text>
</comment>
<evidence type="ECO:0000313" key="10">
    <source>
        <dbReference type="EMBL" id="NDL55523.1"/>
    </source>
</evidence>
<name>A0A7K3LWZ1_9ACTN</name>